<protein>
    <submittedName>
        <fullName evidence="1">Error-prone DNA polymerase</fullName>
    </submittedName>
</protein>
<name>A0A562BRZ7_9BURK</name>
<organism evidence="1 2">
    <name type="scientific">Cupriavidus gilardii J11</name>
    <dbReference type="NCBI Taxonomy" id="936133"/>
    <lineage>
        <taxon>Bacteria</taxon>
        <taxon>Pseudomonadati</taxon>
        <taxon>Pseudomonadota</taxon>
        <taxon>Betaproteobacteria</taxon>
        <taxon>Burkholderiales</taxon>
        <taxon>Burkholderiaceae</taxon>
        <taxon>Cupriavidus</taxon>
    </lineage>
</organism>
<comment type="caution">
    <text evidence="1">The sequence shown here is derived from an EMBL/GenBank/DDBJ whole genome shotgun (WGS) entry which is preliminary data.</text>
</comment>
<dbReference type="CDD" id="cd04485">
    <property type="entry name" value="DnaE_OBF"/>
    <property type="match status" value="1"/>
</dbReference>
<dbReference type="OrthoDB" id="9803237at2"/>
<proteinExistence type="predicted"/>
<dbReference type="AlphaFoldDB" id="A0A562BRZ7"/>
<dbReference type="Proteomes" id="UP000318141">
    <property type="component" value="Unassembled WGS sequence"/>
</dbReference>
<evidence type="ECO:0000313" key="2">
    <source>
        <dbReference type="Proteomes" id="UP000318141"/>
    </source>
</evidence>
<dbReference type="EMBL" id="VLJN01000007">
    <property type="protein sequence ID" value="TWG87952.1"/>
    <property type="molecule type" value="Genomic_DNA"/>
</dbReference>
<keyword evidence="2" id="KW-1185">Reference proteome</keyword>
<sequence>MTLEDETGTVNVIVWSSLLEKFRKEFLGASLIGIYGQWQVDGDVGHLVAQRAVDLSTMLGALDTRSRNFS</sequence>
<evidence type="ECO:0000313" key="1">
    <source>
        <dbReference type="EMBL" id="TWG87952.1"/>
    </source>
</evidence>
<reference evidence="1 2" key="1">
    <citation type="submission" date="2019-07" db="EMBL/GenBank/DDBJ databases">
        <title>Genome sequencing of lignin-degrading bacterial isolates.</title>
        <authorList>
            <person name="Gladden J."/>
        </authorList>
    </citation>
    <scope>NUCLEOTIDE SEQUENCE [LARGE SCALE GENOMIC DNA]</scope>
    <source>
        <strain evidence="1 2">J11</strain>
    </source>
</reference>
<accession>A0A562BRZ7</accession>
<gene>
    <name evidence="1" type="ORF">L602_001500000850</name>
</gene>